<feature type="transmembrane region" description="Helical" evidence="7">
    <location>
        <begin position="44"/>
        <end position="65"/>
    </location>
</feature>
<evidence type="ECO:0000256" key="5">
    <source>
        <dbReference type="ARBA" id="ARBA00023128"/>
    </source>
</evidence>
<comment type="pathway">
    <text evidence="2">Energy metabolism; oxidative phosphorylation.</text>
</comment>
<sequence>MSGIITRRLVPISRSVISTPVRQAHHEGGGIAGSSLPFGIKNKYFLILGCGIYIAVPVSIPFLMLKRACERG</sequence>
<organism evidence="8">
    <name type="scientific">Menopon gallinae</name>
    <name type="common">poultry shaft louse</name>
    <dbReference type="NCBI Taxonomy" id="328185"/>
    <lineage>
        <taxon>Eukaryota</taxon>
        <taxon>Metazoa</taxon>
        <taxon>Ecdysozoa</taxon>
        <taxon>Arthropoda</taxon>
        <taxon>Hexapoda</taxon>
        <taxon>Insecta</taxon>
        <taxon>Pterygota</taxon>
        <taxon>Neoptera</taxon>
        <taxon>Paraneoptera</taxon>
        <taxon>Psocodea</taxon>
        <taxon>Troctomorpha</taxon>
        <taxon>Phthiraptera</taxon>
        <taxon>Amblycera</taxon>
        <taxon>Menoponidae</taxon>
        <taxon>Menopon</taxon>
    </lineage>
</organism>
<dbReference type="AlphaFoldDB" id="A0AAW2HED3"/>
<accession>A0AAW2HED3</accession>
<name>A0AAW2HED3_9NEOP</name>
<evidence type="ECO:0000256" key="2">
    <source>
        <dbReference type="ARBA" id="ARBA00004673"/>
    </source>
</evidence>
<evidence type="ECO:0000256" key="6">
    <source>
        <dbReference type="ARBA" id="ARBA00023136"/>
    </source>
</evidence>
<gene>
    <name evidence="8" type="ORF">PYX00_010066</name>
</gene>
<evidence type="ECO:0000256" key="7">
    <source>
        <dbReference type="SAM" id="Phobius"/>
    </source>
</evidence>
<keyword evidence="5" id="KW-0496">Mitochondrion</keyword>
<evidence type="ECO:0000256" key="1">
    <source>
        <dbReference type="ARBA" id="ARBA00004434"/>
    </source>
</evidence>
<dbReference type="GO" id="GO:0005743">
    <property type="term" value="C:mitochondrial inner membrane"/>
    <property type="evidence" value="ECO:0007669"/>
    <property type="project" value="UniProtKB-SubCell"/>
</dbReference>
<proteinExistence type="inferred from homology"/>
<dbReference type="EMBL" id="JARGDH010000005">
    <property type="protein sequence ID" value="KAL0267941.1"/>
    <property type="molecule type" value="Genomic_DNA"/>
</dbReference>
<keyword evidence="6 7" id="KW-0472">Membrane</keyword>
<comment type="caution">
    <text evidence="8">The sequence shown here is derived from an EMBL/GenBank/DDBJ whole genome shotgun (WGS) entry which is preliminary data.</text>
</comment>
<evidence type="ECO:0000256" key="4">
    <source>
        <dbReference type="ARBA" id="ARBA00022792"/>
    </source>
</evidence>
<reference evidence="8" key="1">
    <citation type="journal article" date="2024" name="Gigascience">
        <title>Chromosome-level genome of the poultry shaft louse Menopon gallinae provides insight into the host-switching and adaptive evolution of parasitic lice.</title>
        <authorList>
            <person name="Xu Y."/>
            <person name="Ma L."/>
            <person name="Liu S."/>
            <person name="Liang Y."/>
            <person name="Liu Q."/>
            <person name="He Z."/>
            <person name="Tian L."/>
            <person name="Duan Y."/>
            <person name="Cai W."/>
            <person name="Li H."/>
            <person name="Song F."/>
        </authorList>
    </citation>
    <scope>NUCLEOTIDE SEQUENCE</scope>
    <source>
        <strain evidence="8">Cailab_2023a</strain>
    </source>
</reference>
<dbReference type="GO" id="GO:0045277">
    <property type="term" value="C:respiratory chain complex IV"/>
    <property type="evidence" value="ECO:0007669"/>
    <property type="project" value="InterPro"/>
</dbReference>
<evidence type="ECO:0000313" key="8">
    <source>
        <dbReference type="EMBL" id="KAL0267941.1"/>
    </source>
</evidence>
<comment type="subcellular location">
    <subcellularLocation>
        <location evidence="1">Mitochondrion inner membrane</location>
        <topology evidence="1">Single-pass membrane protein</topology>
    </subcellularLocation>
</comment>
<dbReference type="Gene3D" id="4.10.49.10">
    <property type="entry name" value="Cytochrome c oxidase subunit VIIc"/>
    <property type="match status" value="1"/>
</dbReference>
<keyword evidence="7" id="KW-0812">Transmembrane</keyword>
<dbReference type="SUPFAM" id="SSF81427">
    <property type="entry name" value="Mitochondrial cytochrome c oxidase subunit VIIc (aka VIIIa)"/>
    <property type="match status" value="1"/>
</dbReference>
<dbReference type="Pfam" id="PF02935">
    <property type="entry name" value="COX7C"/>
    <property type="match status" value="1"/>
</dbReference>
<dbReference type="InterPro" id="IPR036636">
    <property type="entry name" value="COX7C/Cox8_sf"/>
</dbReference>
<dbReference type="InterPro" id="IPR004202">
    <property type="entry name" value="COX7C/Cox8"/>
</dbReference>
<evidence type="ECO:0000256" key="3">
    <source>
        <dbReference type="ARBA" id="ARBA00010514"/>
    </source>
</evidence>
<keyword evidence="7" id="KW-1133">Transmembrane helix</keyword>
<dbReference type="GO" id="GO:0006123">
    <property type="term" value="P:mitochondrial electron transport, cytochrome c to oxygen"/>
    <property type="evidence" value="ECO:0007669"/>
    <property type="project" value="InterPro"/>
</dbReference>
<keyword evidence="4" id="KW-0999">Mitochondrion inner membrane</keyword>
<protein>
    <submittedName>
        <fullName evidence="8">Uncharacterized protein</fullName>
    </submittedName>
</protein>
<comment type="similarity">
    <text evidence="3">Belongs to the cytochrome c oxidase VIIc family.</text>
</comment>